<feature type="compositionally biased region" description="Low complexity" evidence="8">
    <location>
        <begin position="890"/>
        <end position="922"/>
    </location>
</feature>
<protein>
    <recommendedName>
        <fullName evidence="5">Prolyl endopeptidase-like</fullName>
    </recommendedName>
    <alternativeName>
        <fullName evidence="6">Prolylendopeptidase-like</fullName>
    </alternativeName>
</protein>
<name>A0A507C2F3_9FUNG</name>
<feature type="transmembrane region" description="Helical" evidence="9">
    <location>
        <begin position="49"/>
        <end position="70"/>
    </location>
</feature>
<gene>
    <name evidence="12" type="ORF">SmJEL517_g03589</name>
</gene>
<dbReference type="InterPro" id="IPR029058">
    <property type="entry name" value="AB_hydrolase_fold"/>
</dbReference>
<dbReference type="PANTHER" id="PTHR11757:SF19">
    <property type="entry name" value="PROLYL ENDOPEPTIDASE-LIKE"/>
    <property type="match status" value="1"/>
</dbReference>
<reference evidence="12 13" key="1">
    <citation type="journal article" date="2019" name="Sci. Rep.">
        <title>Comparative genomics of chytrid fungi reveal insights into the obligate biotrophic and pathogenic lifestyle of Synchytrium endobioticum.</title>
        <authorList>
            <person name="van de Vossenberg B.T.L.H."/>
            <person name="Warris S."/>
            <person name="Nguyen H.D.T."/>
            <person name="van Gent-Pelzer M.P.E."/>
            <person name="Joly D.L."/>
            <person name="van de Geest H.C."/>
            <person name="Bonants P.J.M."/>
            <person name="Smith D.S."/>
            <person name="Levesque C.A."/>
            <person name="van der Lee T.A.J."/>
        </authorList>
    </citation>
    <scope>NUCLEOTIDE SEQUENCE [LARGE SCALE GENOMIC DNA]</scope>
    <source>
        <strain evidence="12 13">JEL517</strain>
    </source>
</reference>
<feature type="domain" description="Peptidase S9 prolyl oligopeptidase catalytic" evidence="10">
    <location>
        <begin position="617"/>
        <end position="849"/>
    </location>
</feature>
<feature type="domain" description="Peptidase S9A N-terminal" evidence="11">
    <location>
        <begin position="95"/>
        <end position="536"/>
    </location>
</feature>
<keyword evidence="9" id="KW-1133">Transmembrane helix</keyword>
<dbReference type="InterPro" id="IPR051543">
    <property type="entry name" value="Serine_Peptidase_S9A"/>
</dbReference>
<keyword evidence="13" id="KW-1185">Reference proteome</keyword>
<evidence type="ECO:0000256" key="7">
    <source>
        <dbReference type="ARBA" id="ARBA00045448"/>
    </source>
</evidence>
<feature type="region of interest" description="Disordered" evidence="8">
    <location>
        <begin position="1080"/>
        <end position="1111"/>
    </location>
</feature>
<comment type="similarity">
    <text evidence="1">Belongs to the peptidase S9A family.</text>
</comment>
<comment type="function">
    <text evidence="7">Serine peptidase whose precise substrate specificity remains unclear. Does not cleave peptides after a arginine or lysine residue. Regulates trans-Golgi network morphology and sorting by regulating the membrane binding of the AP-1 complex. May play a role in the regulation of synaptic vesicle exocytosis.</text>
</comment>
<feature type="compositionally biased region" description="Polar residues" evidence="8">
    <location>
        <begin position="1020"/>
        <end position="1030"/>
    </location>
</feature>
<evidence type="ECO:0000259" key="11">
    <source>
        <dbReference type="Pfam" id="PF02897"/>
    </source>
</evidence>
<evidence type="ECO:0000313" key="12">
    <source>
        <dbReference type="EMBL" id="TPX33601.1"/>
    </source>
</evidence>
<dbReference type="InterPro" id="IPR023302">
    <property type="entry name" value="Pept_S9A_N"/>
</dbReference>
<dbReference type="SUPFAM" id="SSF50993">
    <property type="entry name" value="Peptidase/esterase 'gauge' domain"/>
    <property type="match status" value="1"/>
</dbReference>
<dbReference type="OrthoDB" id="248387at2759"/>
<sequence length="1312" mass="145431">MPKLKFQRLADKEEADIGLDDFNVENEWLDVGLYSPKKSKPRHRPFKPITMLMAGACTSLIVISGIYILFATRPTPSSSIVNNNTTTTTSIPIPPVAQRRPTTIIVGNDTVVHDDYGWLKFRNDVSVTSYIQAENDYTTSMMASTVSLQQKLVSELQGWKAQSSYSSLPCGVKSTSVWEAGEYVYWISEDGSYMRKALPANSSCSCPYPDTGNSELVLNPATIPHNTSSYFSMGIFEVTSLNLLAYSVDLVGNEAYTIHLVNLTSHERMGPDIHDTYYSVRWFREIDPAAGERDVIYYNVMDSLLGIPNRIYRYNLDGITRGTGRMQGEELVYYEPDYRYTAEVDSTNDGRYILIKVSNLITSEIRIRGQTSSIFQTVFTRQEGVKYDIEHRNGYLYIRTNAGNATEYQVIRVPVADVLAGHQPPYLSMVLATAQVVLAHNSSQFIERIEVFSQHMVAWVWVSGLRSMVIVDLESLAATRVAFASQNPATQVYSVMPSSITDMESRLYRRYNTSCLSYSNSSYLQPRNIYTLDLNQTGIPHTLIAQDIVTGYNLSDYAQDRFFTTSAVKVPVSLLRKRKIGTSDSVDITLYKARPLLMLAYGAYGSFIETAFTQDYFPLLDRGVIIALCHPRGDGDMGAKWYEDGRRVNKTNTFVDVHSCLNEVVARGMTEPGLIALKGRSAGGLVAGVAVNEWGYTPNAESGHIVKAVVAQVPFIDVLGDLADEAVPWTPYEWSEWGNPNNPSDLSIQLQYSPYENIVNGSTLPALYVSTGMNDGRVPYYEPVKWIAKLRTTQETVPTNGVCRSNTTSMDDARPLLLRVDAAGHFGGSGDVRIAALAEWYAFVLCQLNVADCASYNDVQANATPLVAMGIKKLTFINSNNFSMERRIIGPRTPTRRPQPFGSISGTDSTTTSNSSVGSSVTPNGANHQHQNIMSPDWTQIQEQTPPPSANVSLIHQAHIVSPLFEEHMYSADAVKDSQSPFPDLVADALLQDLLRHSNRSNSSSNRRNSLYNERFTGNPAYSESNDSVLSTTDLESVDALNDVYDGIFEARPASDTIYDAGNDPIQQLYPDLDMYHDPVEDEFDSSSSPPLTPSIETVEAPTSPSDSLSDDIEPLVMEFDESDIIEGRRAIYHSALNPLGTPYKAANARRLLFHGPPSPETQTSASASNRRTWSNEFRMARVLQSSFALEQGVAELEQEISAMSNQIDALKLRQHTEPVVIGTQSLTPSIIPTTSTNDTNNSINQHPSREKIKALLRGQLQRVLISGLDISRGFNEHSESGLSSLECRAFDDVVQSHIATVGLCLKLFDKM</sequence>
<feature type="region of interest" description="Disordered" evidence="8">
    <location>
        <begin position="998"/>
        <end position="1030"/>
    </location>
</feature>
<dbReference type="Gene3D" id="3.40.50.1820">
    <property type="entry name" value="alpha/beta hydrolase"/>
    <property type="match status" value="1"/>
</dbReference>
<evidence type="ECO:0000256" key="6">
    <source>
        <dbReference type="ARBA" id="ARBA00042165"/>
    </source>
</evidence>
<keyword evidence="9" id="KW-0472">Membrane</keyword>
<keyword evidence="3" id="KW-0378">Hydrolase</keyword>
<organism evidence="12 13">
    <name type="scientific">Synchytrium microbalum</name>
    <dbReference type="NCBI Taxonomy" id="1806994"/>
    <lineage>
        <taxon>Eukaryota</taxon>
        <taxon>Fungi</taxon>
        <taxon>Fungi incertae sedis</taxon>
        <taxon>Chytridiomycota</taxon>
        <taxon>Chytridiomycota incertae sedis</taxon>
        <taxon>Chytridiomycetes</taxon>
        <taxon>Synchytriales</taxon>
        <taxon>Synchytriaceae</taxon>
        <taxon>Synchytrium</taxon>
    </lineage>
</organism>
<dbReference type="InterPro" id="IPR002470">
    <property type="entry name" value="Peptidase_S9A"/>
</dbReference>
<evidence type="ECO:0000256" key="8">
    <source>
        <dbReference type="SAM" id="MobiDB-lite"/>
    </source>
</evidence>
<dbReference type="Pfam" id="PF00326">
    <property type="entry name" value="Peptidase_S9"/>
    <property type="match status" value="1"/>
</dbReference>
<keyword evidence="9" id="KW-0812">Transmembrane</keyword>
<proteinExistence type="inferred from homology"/>
<keyword evidence="2" id="KW-0645">Protease</keyword>
<feature type="region of interest" description="Disordered" evidence="8">
    <location>
        <begin position="887"/>
        <end position="932"/>
    </location>
</feature>
<dbReference type="Gene3D" id="2.130.10.120">
    <property type="entry name" value="Prolyl oligopeptidase, N-terminal domain"/>
    <property type="match status" value="1"/>
</dbReference>
<dbReference type="GO" id="GO:0004252">
    <property type="term" value="F:serine-type endopeptidase activity"/>
    <property type="evidence" value="ECO:0007669"/>
    <property type="project" value="InterPro"/>
</dbReference>
<dbReference type="PRINTS" id="PR00862">
    <property type="entry name" value="PROLIGOPTASE"/>
</dbReference>
<dbReference type="Pfam" id="PF02897">
    <property type="entry name" value="Peptidase_S9_N"/>
    <property type="match status" value="1"/>
</dbReference>
<comment type="caution">
    <text evidence="12">The sequence shown here is derived from an EMBL/GenBank/DDBJ whole genome shotgun (WGS) entry which is preliminary data.</text>
</comment>
<evidence type="ECO:0000256" key="2">
    <source>
        <dbReference type="ARBA" id="ARBA00022670"/>
    </source>
</evidence>
<dbReference type="SUPFAM" id="SSF53474">
    <property type="entry name" value="alpha/beta-Hydrolases"/>
    <property type="match status" value="1"/>
</dbReference>
<evidence type="ECO:0000259" key="10">
    <source>
        <dbReference type="Pfam" id="PF00326"/>
    </source>
</evidence>
<evidence type="ECO:0000256" key="1">
    <source>
        <dbReference type="ARBA" id="ARBA00005228"/>
    </source>
</evidence>
<dbReference type="RefSeq" id="XP_031024543.1">
    <property type="nucleotide sequence ID" value="XM_031169517.1"/>
</dbReference>
<feature type="compositionally biased region" description="Polar residues" evidence="8">
    <location>
        <begin position="923"/>
        <end position="932"/>
    </location>
</feature>
<dbReference type="Proteomes" id="UP000319731">
    <property type="component" value="Unassembled WGS sequence"/>
</dbReference>
<dbReference type="PANTHER" id="PTHR11757">
    <property type="entry name" value="PROTEASE FAMILY S9A OLIGOPEPTIDASE"/>
    <property type="match status" value="1"/>
</dbReference>
<evidence type="ECO:0000256" key="3">
    <source>
        <dbReference type="ARBA" id="ARBA00022801"/>
    </source>
</evidence>
<evidence type="ECO:0000256" key="5">
    <source>
        <dbReference type="ARBA" id="ARBA00039290"/>
    </source>
</evidence>
<evidence type="ECO:0000313" key="13">
    <source>
        <dbReference type="Proteomes" id="UP000319731"/>
    </source>
</evidence>
<feature type="compositionally biased region" description="Low complexity" evidence="8">
    <location>
        <begin position="1000"/>
        <end position="1010"/>
    </location>
</feature>
<evidence type="ECO:0000256" key="9">
    <source>
        <dbReference type="SAM" id="Phobius"/>
    </source>
</evidence>
<dbReference type="EMBL" id="QEAO01000019">
    <property type="protein sequence ID" value="TPX33601.1"/>
    <property type="molecule type" value="Genomic_DNA"/>
</dbReference>
<accession>A0A507C2F3</accession>
<dbReference type="GeneID" id="42004814"/>
<keyword evidence="4" id="KW-0720">Serine protease</keyword>
<evidence type="ECO:0000256" key="4">
    <source>
        <dbReference type="ARBA" id="ARBA00022825"/>
    </source>
</evidence>
<dbReference type="GO" id="GO:0006508">
    <property type="term" value="P:proteolysis"/>
    <property type="evidence" value="ECO:0007669"/>
    <property type="project" value="UniProtKB-KW"/>
</dbReference>
<dbReference type="InterPro" id="IPR001375">
    <property type="entry name" value="Peptidase_S9_cat"/>
</dbReference>